<reference evidence="1" key="1">
    <citation type="thesis" date="2021" institute="BYU ScholarsArchive" country="Provo, UT, USA">
        <title>Applications of and Algorithms for Genome Assembly and Genomic Analyses with an Emphasis on Marine Teleosts.</title>
        <authorList>
            <person name="Pickett B.D."/>
        </authorList>
    </citation>
    <scope>NUCLEOTIDE SEQUENCE</scope>
    <source>
        <strain evidence="1">HI-2016</strain>
    </source>
</reference>
<evidence type="ECO:0000313" key="2">
    <source>
        <dbReference type="Proteomes" id="UP000824540"/>
    </source>
</evidence>
<proteinExistence type="predicted"/>
<name>A0A8T2NFE6_9TELE</name>
<dbReference type="EMBL" id="JAFBMS010000066">
    <property type="protein sequence ID" value="KAG9338476.1"/>
    <property type="molecule type" value="Genomic_DNA"/>
</dbReference>
<dbReference type="AlphaFoldDB" id="A0A8T2NFE6"/>
<dbReference type="Proteomes" id="UP000824540">
    <property type="component" value="Unassembled WGS sequence"/>
</dbReference>
<organism evidence="1 2">
    <name type="scientific">Albula glossodonta</name>
    <name type="common">roundjaw bonefish</name>
    <dbReference type="NCBI Taxonomy" id="121402"/>
    <lineage>
        <taxon>Eukaryota</taxon>
        <taxon>Metazoa</taxon>
        <taxon>Chordata</taxon>
        <taxon>Craniata</taxon>
        <taxon>Vertebrata</taxon>
        <taxon>Euteleostomi</taxon>
        <taxon>Actinopterygii</taxon>
        <taxon>Neopterygii</taxon>
        <taxon>Teleostei</taxon>
        <taxon>Albuliformes</taxon>
        <taxon>Albulidae</taxon>
        <taxon>Albula</taxon>
    </lineage>
</organism>
<sequence length="71" mass="8279">MRKGGSSFLLSGFCIICFARFRILQPALFNRVLIRVKLRAIMHTESLSHFRVMPVFCWYISAIHNCRIASF</sequence>
<accession>A0A8T2NFE6</accession>
<evidence type="ECO:0000313" key="1">
    <source>
        <dbReference type="EMBL" id="KAG9338476.1"/>
    </source>
</evidence>
<comment type="caution">
    <text evidence="1">The sequence shown here is derived from an EMBL/GenBank/DDBJ whole genome shotgun (WGS) entry which is preliminary data.</text>
</comment>
<keyword evidence="2" id="KW-1185">Reference proteome</keyword>
<gene>
    <name evidence="1" type="ORF">JZ751_025710</name>
</gene>
<protein>
    <submittedName>
        <fullName evidence="1">Uncharacterized protein</fullName>
    </submittedName>
</protein>